<protein>
    <recommendedName>
        <fullName evidence="4">Lipoprotein</fullName>
    </recommendedName>
</protein>
<dbReference type="Proteomes" id="UP000032946">
    <property type="component" value="Chromosome"/>
</dbReference>
<organism evidence="2 3">
    <name type="scientific">Limnospira indica PCC 8005</name>
    <dbReference type="NCBI Taxonomy" id="376219"/>
    <lineage>
        <taxon>Bacteria</taxon>
        <taxon>Bacillati</taxon>
        <taxon>Cyanobacteriota</taxon>
        <taxon>Cyanophyceae</taxon>
        <taxon>Oscillatoriophycideae</taxon>
        <taxon>Oscillatoriales</taxon>
        <taxon>Sirenicapillariaceae</taxon>
        <taxon>Limnospira</taxon>
    </lineage>
</organism>
<keyword evidence="3" id="KW-1185">Reference proteome</keyword>
<proteinExistence type="predicted"/>
<gene>
    <name evidence="2" type="ORF">ARTHRO_12002</name>
</gene>
<accession>A0A9P1NXV0</accession>
<evidence type="ECO:0000313" key="3">
    <source>
        <dbReference type="Proteomes" id="UP000032946"/>
    </source>
</evidence>
<reference evidence="2 3" key="1">
    <citation type="submission" date="2014-02" db="EMBL/GenBank/DDBJ databases">
        <authorList>
            <person name="Genoscope - CEA"/>
        </authorList>
    </citation>
    <scope>NUCLEOTIDE SEQUENCE [LARGE SCALE GENOMIC DNA]</scope>
    <source>
        <strain evidence="2 3">PCC 8005</strain>
    </source>
</reference>
<feature type="transmembrane region" description="Helical" evidence="1">
    <location>
        <begin position="12"/>
        <end position="35"/>
    </location>
</feature>
<dbReference type="PROSITE" id="PS51257">
    <property type="entry name" value="PROKAR_LIPOPROTEIN"/>
    <property type="match status" value="1"/>
</dbReference>
<evidence type="ECO:0000313" key="2">
    <source>
        <dbReference type="EMBL" id="CDM94328.1"/>
    </source>
</evidence>
<name>A0A9P1NXV0_9CYAN</name>
<keyword evidence="1" id="KW-1133">Transmembrane helix</keyword>
<dbReference type="AlphaFoldDB" id="A0A9P1NXV0"/>
<keyword evidence="1" id="KW-0812">Transmembrane</keyword>
<dbReference type="EMBL" id="FO818640">
    <property type="protein sequence ID" value="CDM94328.1"/>
    <property type="molecule type" value="Genomic_DNA"/>
</dbReference>
<evidence type="ECO:0008006" key="4">
    <source>
        <dbReference type="Google" id="ProtNLM"/>
    </source>
</evidence>
<keyword evidence="1" id="KW-0472">Membrane</keyword>
<evidence type="ECO:0000256" key="1">
    <source>
        <dbReference type="SAM" id="Phobius"/>
    </source>
</evidence>
<sequence length="41" mass="4619">MDFSKYSIIKQYVNILALTLGGCQPLGAFFGRVALKVSRRR</sequence>